<dbReference type="AlphaFoldDB" id="A0AAJ8K7V2"/>
<dbReference type="PRINTS" id="PR00385">
    <property type="entry name" value="P450"/>
</dbReference>
<feature type="region of interest" description="Disordered" evidence="9">
    <location>
        <begin position="466"/>
        <end position="510"/>
    </location>
</feature>
<dbReference type="SUPFAM" id="SSF48264">
    <property type="entry name" value="Cytochrome P450"/>
    <property type="match status" value="1"/>
</dbReference>
<keyword evidence="12" id="KW-1185">Reference proteome</keyword>
<comment type="cofactor">
    <cofactor evidence="1 8">
        <name>heme</name>
        <dbReference type="ChEBI" id="CHEBI:30413"/>
    </cofactor>
</comment>
<dbReference type="InterPro" id="IPR050121">
    <property type="entry name" value="Cytochrome_P450_monoxygenase"/>
</dbReference>
<dbReference type="RefSeq" id="XP_065726015.1">
    <property type="nucleotide sequence ID" value="XM_065869943.1"/>
</dbReference>
<dbReference type="Gene3D" id="1.10.630.10">
    <property type="entry name" value="Cytochrome P450"/>
    <property type="match status" value="1"/>
</dbReference>
<keyword evidence="10" id="KW-0812">Transmembrane</keyword>
<evidence type="ECO:0000256" key="9">
    <source>
        <dbReference type="SAM" id="MobiDB-lite"/>
    </source>
</evidence>
<comment type="pathway">
    <text evidence="2">Secondary metabolite biosynthesis.</text>
</comment>
<keyword evidence="10" id="KW-1133">Transmembrane helix</keyword>
<dbReference type="KEGG" id="kbi:30213530"/>
<evidence type="ECO:0000256" key="1">
    <source>
        <dbReference type="ARBA" id="ARBA00001971"/>
    </source>
</evidence>
<dbReference type="GO" id="GO:0016705">
    <property type="term" value="F:oxidoreductase activity, acting on paired donors, with incorporation or reduction of molecular oxygen"/>
    <property type="evidence" value="ECO:0007669"/>
    <property type="project" value="InterPro"/>
</dbReference>
<proteinExistence type="inferred from homology"/>
<evidence type="ECO:0000313" key="12">
    <source>
        <dbReference type="Proteomes" id="UP000092730"/>
    </source>
</evidence>
<reference evidence="11" key="1">
    <citation type="submission" date="2013-07" db="EMBL/GenBank/DDBJ databases">
        <authorList>
            <consortium name="The Broad Institute Genome Sequencing Platform"/>
            <person name="Cuomo C."/>
            <person name="Litvintseva A."/>
            <person name="Chen Y."/>
            <person name="Heitman J."/>
            <person name="Sun S."/>
            <person name="Springer D."/>
            <person name="Dromer F."/>
            <person name="Young S.K."/>
            <person name="Zeng Q."/>
            <person name="Gargeya S."/>
            <person name="Fitzgerald M."/>
            <person name="Abouelleil A."/>
            <person name="Alvarado L."/>
            <person name="Berlin A.M."/>
            <person name="Chapman S.B."/>
            <person name="Dewar J."/>
            <person name="Goldberg J."/>
            <person name="Griggs A."/>
            <person name="Gujja S."/>
            <person name="Hansen M."/>
            <person name="Howarth C."/>
            <person name="Imamovic A."/>
            <person name="Larimer J."/>
            <person name="McCowan C."/>
            <person name="Murphy C."/>
            <person name="Pearson M."/>
            <person name="Priest M."/>
            <person name="Roberts A."/>
            <person name="Saif S."/>
            <person name="Shea T."/>
            <person name="Sykes S."/>
            <person name="Wortman J."/>
            <person name="Nusbaum C."/>
            <person name="Birren B."/>
        </authorList>
    </citation>
    <scope>NUCLEOTIDE SEQUENCE</scope>
    <source>
        <strain evidence="11">CBS 10118</strain>
    </source>
</reference>
<evidence type="ECO:0000256" key="2">
    <source>
        <dbReference type="ARBA" id="ARBA00005179"/>
    </source>
</evidence>
<dbReference type="Proteomes" id="UP000092730">
    <property type="component" value="Chromosome 3"/>
</dbReference>
<sequence length="628" mass="71151">MMRSIDLVDGIRLPTPLEMVSFLVILLLVYLIDTFLLKPWTSPLRHLEGPPRGYGMNGHSVEIMNLHGNTVHEWISTYGSTFLVRGPFGVHHRIFTLDPRALSHVLNNTQIYFKSPILRNLVRRYMKEGLIVAEGERHKVQRKVAQRLFSRNGLKGMSEIVEEKANQLRDIFHDLLSNPHLSTPYSPCSNKLPPGSREIDIYASASRCTFDIIGQVGIDHTFNSAGEWEGEGGRLFDKYERMQYPTNGLKFLMGLLWPCFEKVFPSENAKLVAQAMDPLEDLSKKIMNERQREIDEGKRELPSDNRDLLTLMLRCNMTKGLNPDQKLRDHEITGQLATFMFAGSDTTAGTIAMGLYQLAKHPYVQETLRAELSAYGDNLPYEQIDELPYLDAVVKEVLRINPSLPGTVRQAQRDDIIPLSQPLRLTSGKAVTELKIRKGQMIHVPIEHLHTSSHIWGADANSFDPSRFLGDRPEPSKTPMTSPSPSSAPTFASQWSDANGPEGLASAKPEMDLPFRTDTIPRKTSIPSSVPPGPGVWPNFMTFIDGPRRCVGYKLALMEIKIMFFKLIREFQVLPKDDQRVWRWNMMSTRPYVEGTLFEKGSSLPIIIRHLRGEEYEEGEKSNSNKVG</sequence>
<evidence type="ECO:0000256" key="3">
    <source>
        <dbReference type="ARBA" id="ARBA00010617"/>
    </source>
</evidence>
<dbReference type="InterPro" id="IPR002401">
    <property type="entry name" value="Cyt_P450_E_grp-I"/>
</dbReference>
<dbReference type="GO" id="GO:0005506">
    <property type="term" value="F:iron ion binding"/>
    <property type="evidence" value="ECO:0007669"/>
    <property type="project" value="InterPro"/>
</dbReference>
<organism evidence="11 12">
    <name type="scientific">Kwoniella bestiolae CBS 10118</name>
    <dbReference type="NCBI Taxonomy" id="1296100"/>
    <lineage>
        <taxon>Eukaryota</taxon>
        <taxon>Fungi</taxon>
        <taxon>Dikarya</taxon>
        <taxon>Basidiomycota</taxon>
        <taxon>Agaricomycotina</taxon>
        <taxon>Tremellomycetes</taxon>
        <taxon>Tremellales</taxon>
        <taxon>Cryptococcaceae</taxon>
        <taxon>Kwoniella</taxon>
    </lineage>
</organism>
<keyword evidence="10" id="KW-0472">Membrane</keyword>
<evidence type="ECO:0000256" key="4">
    <source>
        <dbReference type="ARBA" id="ARBA00022617"/>
    </source>
</evidence>
<accession>A0AAJ8K7V2</accession>
<evidence type="ECO:0008006" key="13">
    <source>
        <dbReference type="Google" id="ProtNLM"/>
    </source>
</evidence>
<dbReference type="PANTHER" id="PTHR24305:SF166">
    <property type="entry name" value="CYTOCHROME P450 12A4, MITOCHONDRIAL-RELATED"/>
    <property type="match status" value="1"/>
</dbReference>
<dbReference type="InterPro" id="IPR036396">
    <property type="entry name" value="Cyt_P450_sf"/>
</dbReference>
<dbReference type="GO" id="GO:0020037">
    <property type="term" value="F:heme binding"/>
    <property type="evidence" value="ECO:0007669"/>
    <property type="project" value="InterPro"/>
</dbReference>
<gene>
    <name evidence="11" type="ORF">I302_104800</name>
</gene>
<feature type="transmembrane region" description="Helical" evidence="10">
    <location>
        <begin position="20"/>
        <end position="37"/>
    </location>
</feature>
<name>A0AAJ8K7V2_9TREE</name>
<evidence type="ECO:0000256" key="5">
    <source>
        <dbReference type="ARBA" id="ARBA00023002"/>
    </source>
</evidence>
<dbReference type="PRINTS" id="PR00463">
    <property type="entry name" value="EP450I"/>
</dbReference>
<dbReference type="GeneID" id="30213530"/>
<evidence type="ECO:0000256" key="10">
    <source>
        <dbReference type="SAM" id="Phobius"/>
    </source>
</evidence>
<keyword evidence="6 8" id="KW-0408">Iron</keyword>
<evidence type="ECO:0000256" key="8">
    <source>
        <dbReference type="PIRSR" id="PIRSR602401-1"/>
    </source>
</evidence>
<dbReference type="EMBL" id="CP144543">
    <property type="protein sequence ID" value="WVW82789.1"/>
    <property type="molecule type" value="Genomic_DNA"/>
</dbReference>
<keyword evidence="4 8" id="KW-0349">Heme</keyword>
<protein>
    <recommendedName>
        <fullName evidence="13">Cytochrome P450</fullName>
    </recommendedName>
</protein>
<evidence type="ECO:0000256" key="6">
    <source>
        <dbReference type="ARBA" id="ARBA00023004"/>
    </source>
</evidence>
<keyword evidence="8" id="KW-0479">Metal-binding</keyword>
<evidence type="ECO:0000313" key="11">
    <source>
        <dbReference type="EMBL" id="WVW82789.1"/>
    </source>
</evidence>
<evidence type="ECO:0000256" key="7">
    <source>
        <dbReference type="ARBA" id="ARBA00023033"/>
    </source>
</evidence>
<comment type="similarity">
    <text evidence="3">Belongs to the cytochrome P450 family.</text>
</comment>
<dbReference type="Pfam" id="PF00067">
    <property type="entry name" value="p450"/>
    <property type="match status" value="2"/>
</dbReference>
<dbReference type="InterPro" id="IPR001128">
    <property type="entry name" value="Cyt_P450"/>
</dbReference>
<dbReference type="GO" id="GO:0004497">
    <property type="term" value="F:monooxygenase activity"/>
    <property type="evidence" value="ECO:0007669"/>
    <property type="project" value="UniProtKB-KW"/>
</dbReference>
<feature type="binding site" description="axial binding residue" evidence="8">
    <location>
        <position position="550"/>
    </location>
    <ligand>
        <name>heme</name>
        <dbReference type="ChEBI" id="CHEBI:30413"/>
    </ligand>
    <ligandPart>
        <name>Fe</name>
        <dbReference type="ChEBI" id="CHEBI:18248"/>
    </ligandPart>
</feature>
<keyword evidence="5" id="KW-0560">Oxidoreductase</keyword>
<dbReference type="PANTHER" id="PTHR24305">
    <property type="entry name" value="CYTOCHROME P450"/>
    <property type="match status" value="1"/>
</dbReference>
<reference evidence="11" key="2">
    <citation type="submission" date="2024-02" db="EMBL/GenBank/DDBJ databases">
        <title>Comparative genomics of Cryptococcus and Kwoniella reveals pathogenesis evolution and contrasting modes of karyotype evolution via chromosome fusion or intercentromeric recombination.</title>
        <authorList>
            <person name="Coelho M.A."/>
            <person name="David-Palma M."/>
            <person name="Shea T."/>
            <person name="Bowers K."/>
            <person name="McGinley-Smith S."/>
            <person name="Mohammad A.W."/>
            <person name="Gnirke A."/>
            <person name="Yurkov A.M."/>
            <person name="Nowrousian M."/>
            <person name="Sun S."/>
            <person name="Cuomo C.A."/>
            <person name="Heitman J."/>
        </authorList>
    </citation>
    <scope>NUCLEOTIDE SEQUENCE</scope>
    <source>
        <strain evidence="11">CBS 10118</strain>
    </source>
</reference>
<keyword evidence="7" id="KW-0503">Monooxygenase</keyword>
<feature type="compositionally biased region" description="Low complexity" evidence="9">
    <location>
        <begin position="477"/>
        <end position="493"/>
    </location>
</feature>